<evidence type="ECO:0000256" key="2">
    <source>
        <dbReference type="ARBA" id="ARBA00022723"/>
    </source>
</evidence>
<evidence type="ECO:0000256" key="4">
    <source>
        <dbReference type="ARBA" id="ARBA00022912"/>
    </source>
</evidence>
<proteinExistence type="inferred from homology"/>
<dbReference type="PROSITE" id="PS00125">
    <property type="entry name" value="SER_THR_PHOSPHATASE"/>
    <property type="match status" value="1"/>
</dbReference>
<accession>A0A1I8BEB0</accession>
<evidence type="ECO:0000256" key="8">
    <source>
        <dbReference type="RuleBase" id="RU004273"/>
    </source>
</evidence>
<dbReference type="Pfam" id="PF00149">
    <property type="entry name" value="Metallophos"/>
    <property type="match status" value="1"/>
</dbReference>
<sequence>MRIFSRVGFPPLKNFLFLGGKEHLFFPFRFSNSIFIDYVDRGRQSIETAVLLLAYKTRYPANFFLLRGNHECSNINRVYGFLEEIRRRFPHDTQSLWIAFNKAFAWLPFTALVGGRVLCMHGGISDRLRSLDQLRSLRRPVPDFDAANPTIELDLLWADPENGVQGCVRSPRGASVMFGEDVVARICRQLDIDLVVRAHQKYINLSFSGGAGWCRVLRKPEAHHALLSSTLRRPVQQRWRYNVHRREPALLVPSVPTGGLADAVKI</sequence>
<comment type="cofactor">
    <cofactor evidence="1">
        <name>Mn(2+)</name>
        <dbReference type="ChEBI" id="CHEBI:29035"/>
    </cofactor>
</comment>
<dbReference type="InterPro" id="IPR050341">
    <property type="entry name" value="PP1_catalytic_subunit"/>
</dbReference>
<name>A0A1I8BEB0_MELHA</name>
<reference evidence="11" key="1">
    <citation type="submission" date="2016-11" db="UniProtKB">
        <authorList>
            <consortium name="WormBaseParasite"/>
        </authorList>
    </citation>
    <scope>IDENTIFICATION</scope>
</reference>
<protein>
    <recommendedName>
        <fullName evidence="8">Serine/threonine-protein phosphatase</fullName>
        <ecNumber evidence="8">3.1.3.16</ecNumber>
    </recommendedName>
</protein>
<dbReference type="GO" id="GO:0005634">
    <property type="term" value="C:nucleus"/>
    <property type="evidence" value="ECO:0007669"/>
    <property type="project" value="TreeGrafter"/>
</dbReference>
<dbReference type="PRINTS" id="PR00114">
    <property type="entry name" value="STPHPHTASE"/>
</dbReference>
<feature type="domain" description="Serine/threonine specific protein phosphatases" evidence="9">
    <location>
        <begin position="66"/>
        <end position="71"/>
    </location>
</feature>
<dbReference type="PANTHER" id="PTHR11668">
    <property type="entry name" value="SERINE/THREONINE PROTEIN PHOSPHATASE"/>
    <property type="match status" value="1"/>
</dbReference>
<evidence type="ECO:0000259" key="9">
    <source>
        <dbReference type="PROSITE" id="PS00125"/>
    </source>
</evidence>
<dbReference type="GO" id="GO:0004722">
    <property type="term" value="F:protein serine/threonine phosphatase activity"/>
    <property type="evidence" value="ECO:0007669"/>
    <property type="project" value="UniProtKB-EC"/>
</dbReference>
<keyword evidence="2" id="KW-0479">Metal-binding</keyword>
<dbReference type="SMART" id="SM00156">
    <property type="entry name" value="PP2Ac"/>
    <property type="match status" value="1"/>
</dbReference>
<evidence type="ECO:0000256" key="7">
    <source>
        <dbReference type="ARBA" id="ARBA00048336"/>
    </source>
</evidence>
<dbReference type="AlphaFoldDB" id="A0A1I8BEB0"/>
<evidence type="ECO:0000313" key="10">
    <source>
        <dbReference type="Proteomes" id="UP000095281"/>
    </source>
</evidence>
<dbReference type="Proteomes" id="UP000095281">
    <property type="component" value="Unplaced"/>
</dbReference>
<organism evidence="10 11">
    <name type="scientific">Meloidogyne hapla</name>
    <name type="common">Root-knot nematode worm</name>
    <dbReference type="NCBI Taxonomy" id="6305"/>
    <lineage>
        <taxon>Eukaryota</taxon>
        <taxon>Metazoa</taxon>
        <taxon>Ecdysozoa</taxon>
        <taxon>Nematoda</taxon>
        <taxon>Chromadorea</taxon>
        <taxon>Rhabditida</taxon>
        <taxon>Tylenchina</taxon>
        <taxon>Tylenchomorpha</taxon>
        <taxon>Tylenchoidea</taxon>
        <taxon>Meloidogynidae</taxon>
        <taxon>Meloidogyninae</taxon>
        <taxon>Meloidogyne</taxon>
    </lineage>
</organism>
<dbReference type="GO" id="GO:0046872">
    <property type="term" value="F:metal ion binding"/>
    <property type="evidence" value="ECO:0007669"/>
    <property type="project" value="UniProtKB-KW"/>
</dbReference>
<comment type="similarity">
    <text evidence="8">Belongs to the PPP phosphatase family.</text>
</comment>
<evidence type="ECO:0000256" key="1">
    <source>
        <dbReference type="ARBA" id="ARBA00001936"/>
    </source>
</evidence>
<dbReference type="EC" id="3.1.3.16" evidence="8"/>
<dbReference type="WBParaSite" id="MhA1_Contig2080.frz3.gene1">
    <property type="protein sequence ID" value="MhA1_Contig2080.frz3.gene1"/>
    <property type="gene ID" value="MhA1_Contig2080.frz3.gene1"/>
</dbReference>
<dbReference type="InterPro" id="IPR029052">
    <property type="entry name" value="Metallo-depent_PP-like"/>
</dbReference>
<evidence type="ECO:0000313" key="11">
    <source>
        <dbReference type="WBParaSite" id="MhA1_Contig2080.frz3.gene1"/>
    </source>
</evidence>
<dbReference type="InterPro" id="IPR006186">
    <property type="entry name" value="Ser/Thr-sp_prot-phosphatase"/>
</dbReference>
<dbReference type="PANTHER" id="PTHR11668:SF300">
    <property type="entry name" value="SERINE_THREONINE-PROTEIN PHOSPHATASE"/>
    <property type="match status" value="1"/>
</dbReference>
<keyword evidence="3 8" id="KW-0378">Hydrolase</keyword>
<comment type="catalytic activity">
    <reaction evidence="7 8">
        <text>O-phospho-L-threonyl-[protein] + H2O = L-threonyl-[protein] + phosphate</text>
        <dbReference type="Rhea" id="RHEA:47004"/>
        <dbReference type="Rhea" id="RHEA-COMP:11060"/>
        <dbReference type="Rhea" id="RHEA-COMP:11605"/>
        <dbReference type="ChEBI" id="CHEBI:15377"/>
        <dbReference type="ChEBI" id="CHEBI:30013"/>
        <dbReference type="ChEBI" id="CHEBI:43474"/>
        <dbReference type="ChEBI" id="CHEBI:61977"/>
        <dbReference type="EC" id="3.1.3.16"/>
    </reaction>
</comment>
<dbReference type="SUPFAM" id="SSF56300">
    <property type="entry name" value="Metallo-dependent phosphatases"/>
    <property type="match status" value="1"/>
</dbReference>
<dbReference type="GO" id="GO:0005737">
    <property type="term" value="C:cytoplasm"/>
    <property type="evidence" value="ECO:0007669"/>
    <property type="project" value="TreeGrafter"/>
</dbReference>
<keyword evidence="10" id="KW-1185">Reference proteome</keyword>
<evidence type="ECO:0000256" key="3">
    <source>
        <dbReference type="ARBA" id="ARBA00022801"/>
    </source>
</evidence>
<evidence type="ECO:0000256" key="5">
    <source>
        <dbReference type="ARBA" id="ARBA00023211"/>
    </source>
</evidence>
<keyword evidence="4" id="KW-0904">Protein phosphatase</keyword>
<comment type="catalytic activity">
    <reaction evidence="6">
        <text>O-phospho-L-seryl-[protein] + H2O = L-seryl-[protein] + phosphate</text>
        <dbReference type="Rhea" id="RHEA:20629"/>
        <dbReference type="Rhea" id="RHEA-COMP:9863"/>
        <dbReference type="Rhea" id="RHEA-COMP:11604"/>
        <dbReference type="ChEBI" id="CHEBI:15377"/>
        <dbReference type="ChEBI" id="CHEBI:29999"/>
        <dbReference type="ChEBI" id="CHEBI:43474"/>
        <dbReference type="ChEBI" id="CHEBI:83421"/>
        <dbReference type="EC" id="3.1.3.16"/>
    </reaction>
</comment>
<dbReference type="Gene3D" id="3.60.21.10">
    <property type="match status" value="1"/>
</dbReference>
<keyword evidence="5" id="KW-0464">Manganese</keyword>
<evidence type="ECO:0000256" key="6">
    <source>
        <dbReference type="ARBA" id="ARBA00047761"/>
    </source>
</evidence>
<dbReference type="InterPro" id="IPR004843">
    <property type="entry name" value="Calcineurin-like_PHP"/>
</dbReference>